<dbReference type="EMBL" id="CP001291">
    <property type="protein sequence ID" value="ACK72747.1"/>
    <property type="molecule type" value="Genomic_DNA"/>
</dbReference>
<organism evidence="2 3">
    <name type="scientific">Gloeothece citriformis (strain PCC 7424)</name>
    <name type="common">Cyanothece sp. (strain PCC 7424)</name>
    <dbReference type="NCBI Taxonomy" id="65393"/>
    <lineage>
        <taxon>Bacteria</taxon>
        <taxon>Bacillati</taxon>
        <taxon>Cyanobacteriota</taxon>
        <taxon>Cyanophyceae</taxon>
        <taxon>Oscillatoriophycideae</taxon>
        <taxon>Chroococcales</taxon>
        <taxon>Aphanothecaceae</taxon>
        <taxon>Gloeothece</taxon>
        <taxon>Gloeothece citriformis</taxon>
    </lineage>
</organism>
<evidence type="ECO:0000259" key="1">
    <source>
        <dbReference type="Pfam" id="PF00685"/>
    </source>
</evidence>
<keyword evidence="3" id="KW-1185">Reference proteome</keyword>
<evidence type="ECO:0000313" key="3">
    <source>
        <dbReference type="Proteomes" id="UP000002384"/>
    </source>
</evidence>
<accession>B7K8X8</accession>
<evidence type="ECO:0000313" key="2">
    <source>
        <dbReference type="EMBL" id="ACK72747.1"/>
    </source>
</evidence>
<dbReference type="InterPro" id="IPR027417">
    <property type="entry name" value="P-loop_NTPase"/>
</dbReference>
<gene>
    <name evidence="2" type="ordered locus">PCC7424_4383</name>
</gene>
<dbReference type="RefSeq" id="WP_015956331.1">
    <property type="nucleotide sequence ID" value="NC_011729.1"/>
</dbReference>
<dbReference type="Pfam" id="PF00685">
    <property type="entry name" value="Sulfotransfer_1"/>
    <property type="match status" value="1"/>
</dbReference>
<dbReference type="Gene3D" id="3.40.50.300">
    <property type="entry name" value="P-loop containing nucleotide triphosphate hydrolases"/>
    <property type="match status" value="1"/>
</dbReference>
<dbReference type="KEGG" id="cyc:PCC7424_4383"/>
<dbReference type="eggNOG" id="ENOG5032YXB">
    <property type="taxonomic scope" value="Bacteria"/>
</dbReference>
<reference evidence="3" key="1">
    <citation type="journal article" date="2011" name="MBio">
        <title>Novel metabolic attributes of the genus Cyanothece, comprising a group of unicellular nitrogen-fixing Cyanobacteria.</title>
        <authorList>
            <person name="Bandyopadhyay A."/>
            <person name="Elvitigala T."/>
            <person name="Welsh E."/>
            <person name="Stockel J."/>
            <person name="Liberton M."/>
            <person name="Min H."/>
            <person name="Sherman L.A."/>
            <person name="Pakrasi H.B."/>
        </authorList>
    </citation>
    <scope>NUCLEOTIDE SEQUENCE [LARGE SCALE GENOMIC DNA]</scope>
    <source>
        <strain evidence="3">PCC 7424</strain>
    </source>
</reference>
<sequence length="325" mass="37841">MEKNNAKVLIHLGIPKTASTWFQQQIFNNNNLGFTNFIKTKNTPGDRDCLKYFVNCDDFSFFPEMVQKYYETKFSEIYSRGLMPVLTNELLSMSIGGRLMHQKSVSKRIYDTFPQAKIFFFIREQKSAILSIYKQLVKARYNESLESFMNQAMDFEKRTIISINYYMYDRLLECYQENFGRENVLVLPFELFIKNPKETLKKIINFSNASPKVNNLDQYLDEISTSEKINTSLKAGTLALKSRINNVLFYPNPARPDFTKQKVQQKVSNALGKSLDLLIPEQQQKHMETVMKELVKQKVGNTFQESNRKTSQLIGIDLADFGYLT</sequence>
<dbReference type="AlphaFoldDB" id="B7K8X8"/>
<protein>
    <recommendedName>
        <fullName evidence="1">Sulfotransferase domain-containing protein</fullName>
    </recommendedName>
</protein>
<proteinExistence type="predicted"/>
<dbReference type="OrthoDB" id="7065883at2"/>
<dbReference type="HOGENOM" id="CLU_902295_0_0_3"/>
<dbReference type="SUPFAM" id="SSF52540">
    <property type="entry name" value="P-loop containing nucleoside triphosphate hydrolases"/>
    <property type="match status" value="1"/>
</dbReference>
<dbReference type="Proteomes" id="UP000002384">
    <property type="component" value="Chromosome"/>
</dbReference>
<feature type="domain" description="Sulfotransferase" evidence="1">
    <location>
        <begin position="12"/>
        <end position="234"/>
    </location>
</feature>
<name>B7K8X8_GLOC7</name>
<dbReference type="InterPro" id="IPR000863">
    <property type="entry name" value="Sulfotransferase_dom"/>
</dbReference>
<dbReference type="GO" id="GO:0008146">
    <property type="term" value="F:sulfotransferase activity"/>
    <property type="evidence" value="ECO:0007669"/>
    <property type="project" value="InterPro"/>
</dbReference>